<reference evidence="5 6" key="1">
    <citation type="submission" date="2019-01" db="EMBL/GenBank/DDBJ databases">
        <title>Still something new to discover - new insights into E. coli phage diversity and taxonomy.</title>
        <authorList>
            <person name="Korf I.H.E."/>
            <person name="Adriaennsens E."/>
            <person name="Dreiseikelmann B."/>
            <person name="Kropinski A."/>
            <person name="Nimtz M."/>
            <person name="Meier-Kolthoff J.P."/>
            <person name="Rohde M."/>
            <person name="van Raaij M."/>
            <person name="Wittmann J."/>
        </authorList>
    </citation>
    <scope>NUCLEOTIDE SEQUENCE [LARGE SCALE GENOMIC DNA]</scope>
</reference>
<organism evidence="5 6">
    <name type="scientific">Escherichia phage PTXU04</name>
    <dbReference type="NCBI Taxonomy" id="2508206"/>
    <lineage>
        <taxon>Viruses</taxon>
        <taxon>Duplodnaviria</taxon>
        <taxon>Heunggongvirae</taxon>
        <taxon>Uroviricota</taxon>
        <taxon>Caudoviricetes</taxon>
        <taxon>Xuquatrovirus</taxon>
        <taxon>Xuquatrovirus PTXU04</taxon>
    </lineage>
</organism>
<evidence type="ECO:0000313" key="5">
    <source>
        <dbReference type="EMBL" id="QBQ76667.1"/>
    </source>
</evidence>
<dbReference type="PANTHER" id="PTHR30473">
    <property type="entry name" value="PROTEIN PHOH"/>
    <property type="match status" value="1"/>
</dbReference>
<keyword evidence="2" id="KW-0067">ATP-binding</keyword>
<dbReference type="Gene3D" id="3.40.50.300">
    <property type="entry name" value="P-loop containing nucleotide triphosphate hydrolases"/>
    <property type="match status" value="1"/>
</dbReference>
<dbReference type="GO" id="GO:0005524">
    <property type="term" value="F:ATP binding"/>
    <property type="evidence" value="ECO:0007669"/>
    <property type="project" value="UniProtKB-KW"/>
</dbReference>
<dbReference type="Pfam" id="PF02562">
    <property type="entry name" value="PhoH"/>
    <property type="match status" value="1"/>
</dbReference>
<feature type="region of interest" description="Disordered" evidence="3">
    <location>
        <begin position="1"/>
        <end position="26"/>
    </location>
</feature>
<evidence type="ECO:0000256" key="3">
    <source>
        <dbReference type="SAM" id="MobiDB-lite"/>
    </source>
</evidence>
<protein>
    <submittedName>
        <fullName evidence="5">Putative PhoH family protein</fullName>
    </submittedName>
</protein>
<keyword evidence="1" id="KW-0547">Nucleotide-binding</keyword>
<gene>
    <name evidence="5" type="ORF">PTXU04_00053</name>
</gene>
<proteinExistence type="predicted"/>
<name>A0A482MRL9_9CAUD</name>
<evidence type="ECO:0000256" key="2">
    <source>
        <dbReference type="ARBA" id="ARBA00022840"/>
    </source>
</evidence>
<evidence type="ECO:0000313" key="6">
    <source>
        <dbReference type="Proteomes" id="UP000307461"/>
    </source>
</evidence>
<evidence type="ECO:0000256" key="1">
    <source>
        <dbReference type="ARBA" id="ARBA00022741"/>
    </source>
</evidence>
<dbReference type="InterPro" id="IPR003714">
    <property type="entry name" value="PhoH"/>
</dbReference>
<feature type="domain" description="PhoH-like protein" evidence="4">
    <location>
        <begin position="28"/>
        <end position="231"/>
    </location>
</feature>
<dbReference type="Proteomes" id="UP000307461">
    <property type="component" value="Segment"/>
</dbReference>
<dbReference type="PANTHER" id="PTHR30473:SF3">
    <property type="entry name" value="PROTEIN PHOH"/>
    <property type="match status" value="1"/>
</dbReference>
<accession>A0A482MRL9</accession>
<keyword evidence="6" id="KW-1185">Reference proteome</keyword>
<evidence type="ECO:0000259" key="4">
    <source>
        <dbReference type="Pfam" id="PF02562"/>
    </source>
</evidence>
<sequence length="231" mass="25827">MSKKRNTAEVVEFNTNPSPVTRADKSPIEPRTVNQESYLEAIRTKSLIFASGEAGCGKTFIAACKAAEYLTDKIVERIVVTRPVLNADEDMGFLPGGLAEKFDPYFRPVKDTLIKRLGETHFKYCMEHGKIEIAPFAYMRGRSFDNAFIILDEAQNVTPKQMKLFLTRIGDNCIVVVNGDITQCDLPKGVPDGLSDALARFQDSDDVQGILFHKNDCVRSHICRLALEAYE</sequence>
<dbReference type="InterPro" id="IPR027417">
    <property type="entry name" value="P-loop_NTPase"/>
</dbReference>
<dbReference type="InterPro" id="IPR051451">
    <property type="entry name" value="PhoH2-like"/>
</dbReference>
<dbReference type="SUPFAM" id="SSF52540">
    <property type="entry name" value="P-loop containing nucleoside triphosphate hydrolases"/>
    <property type="match status" value="1"/>
</dbReference>
<dbReference type="EMBL" id="MK373772">
    <property type="protein sequence ID" value="QBQ76667.1"/>
    <property type="molecule type" value="Genomic_DNA"/>
</dbReference>